<reference evidence="3 4" key="1">
    <citation type="submission" date="2021-06" db="EMBL/GenBank/DDBJ databases">
        <authorList>
            <person name="Palmer J.M."/>
        </authorList>
    </citation>
    <scope>NUCLEOTIDE SEQUENCE [LARGE SCALE GENOMIC DNA]</scope>
    <source>
        <strain evidence="3 4">GA_2019</strain>
        <tissue evidence="3">Muscle</tissue>
    </source>
</reference>
<dbReference type="PANTHER" id="PTHR23176">
    <property type="entry name" value="RHO/RAC/CDC GTPASE-ACTIVATING PROTEIN"/>
    <property type="match status" value="1"/>
</dbReference>
<protein>
    <submittedName>
        <fullName evidence="3">Uncharacterized protein</fullName>
    </submittedName>
</protein>
<feature type="compositionally biased region" description="Basic and acidic residues" evidence="2">
    <location>
        <begin position="22"/>
        <end position="34"/>
    </location>
</feature>
<gene>
    <name evidence="3" type="ORF">GOODEAATRI_010629</name>
</gene>
<dbReference type="SUPFAM" id="SSF48350">
    <property type="entry name" value="GTPase activation domain, GAP"/>
    <property type="match status" value="1"/>
</dbReference>
<keyword evidence="4" id="KW-1185">Reference proteome</keyword>
<evidence type="ECO:0000313" key="4">
    <source>
        <dbReference type="Proteomes" id="UP001476798"/>
    </source>
</evidence>
<name>A0ABV0MR13_9TELE</name>
<dbReference type="Proteomes" id="UP001476798">
    <property type="component" value="Unassembled WGS sequence"/>
</dbReference>
<evidence type="ECO:0000313" key="3">
    <source>
        <dbReference type="EMBL" id="MEQ2161543.1"/>
    </source>
</evidence>
<dbReference type="InterPro" id="IPR008936">
    <property type="entry name" value="Rho_GTPase_activation_prot"/>
</dbReference>
<feature type="region of interest" description="Disordered" evidence="2">
    <location>
        <begin position="20"/>
        <end position="48"/>
    </location>
</feature>
<feature type="non-terminal residue" evidence="3">
    <location>
        <position position="1"/>
    </location>
</feature>
<keyword evidence="1" id="KW-0343">GTPase activation</keyword>
<evidence type="ECO:0000256" key="2">
    <source>
        <dbReference type="SAM" id="MobiDB-lite"/>
    </source>
</evidence>
<accession>A0ABV0MR13</accession>
<evidence type="ECO:0000256" key="1">
    <source>
        <dbReference type="ARBA" id="ARBA00022468"/>
    </source>
</evidence>
<dbReference type="PANTHER" id="PTHR23176:SF103">
    <property type="entry name" value="RHO GTPASE-ACTIVATING PROTEIN 9"/>
    <property type="match status" value="1"/>
</dbReference>
<organism evidence="3 4">
    <name type="scientific">Goodea atripinnis</name>
    <dbReference type="NCBI Taxonomy" id="208336"/>
    <lineage>
        <taxon>Eukaryota</taxon>
        <taxon>Metazoa</taxon>
        <taxon>Chordata</taxon>
        <taxon>Craniata</taxon>
        <taxon>Vertebrata</taxon>
        <taxon>Euteleostomi</taxon>
        <taxon>Actinopterygii</taxon>
        <taxon>Neopterygii</taxon>
        <taxon>Teleostei</taxon>
        <taxon>Neoteleostei</taxon>
        <taxon>Acanthomorphata</taxon>
        <taxon>Ovalentaria</taxon>
        <taxon>Atherinomorphae</taxon>
        <taxon>Cyprinodontiformes</taxon>
        <taxon>Goodeidae</taxon>
        <taxon>Goodea</taxon>
    </lineage>
</organism>
<proteinExistence type="predicted"/>
<dbReference type="Gene3D" id="1.10.555.10">
    <property type="entry name" value="Rho GTPase activation protein"/>
    <property type="match status" value="1"/>
</dbReference>
<dbReference type="EMBL" id="JAHRIO010010626">
    <property type="protein sequence ID" value="MEQ2161543.1"/>
    <property type="molecule type" value="Genomic_DNA"/>
</dbReference>
<comment type="caution">
    <text evidence="3">The sequence shown here is derived from an EMBL/GenBank/DDBJ whole genome shotgun (WGS) entry which is preliminary data.</text>
</comment>
<sequence length="115" mass="13247">DRENPLDNILQYSLRRAGSVEMLDHSGDEDERRSSLPRSASNLENTEKKRVKTRLKKLILKRPPLQALQEKGLIKDQVFGCRLEMLCEREKSTIPRFVRLCTEAVEKRGTVTANP</sequence>
<dbReference type="InterPro" id="IPR050729">
    <property type="entry name" value="Rho-GAP"/>
</dbReference>